<feature type="domain" description="Gfo/Idh/MocA-like oxidoreductase N-terminal" evidence="1">
    <location>
        <begin position="59"/>
        <end position="131"/>
    </location>
</feature>
<comment type="caution">
    <text evidence="2">The sequence shown here is derived from an EMBL/GenBank/DDBJ whole genome shotgun (WGS) entry which is preliminary data.</text>
</comment>
<name>A0ABP0I7J9_9DINO</name>
<feature type="non-terminal residue" evidence="2">
    <location>
        <position position="459"/>
    </location>
</feature>
<protein>
    <submittedName>
        <fullName evidence="2">Oxidoreductase</fullName>
    </submittedName>
</protein>
<dbReference type="Pfam" id="PF01408">
    <property type="entry name" value="GFO_IDH_MocA"/>
    <property type="match status" value="1"/>
</dbReference>
<reference evidence="2 3" key="1">
    <citation type="submission" date="2024-02" db="EMBL/GenBank/DDBJ databases">
        <authorList>
            <person name="Chen Y."/>
            <person name="Shah S."/>
            <person name="Dougan E. K."/>
            <person name="Thang M."/>
            <person name="Chan C."/>
        </authorList>
    </citation>
    <scope>NUCLEOTIDE SEQUENCE [LARGE SCALE GENOMIC DNA]</scope>
</reference>
<dbReference type="Gene3D" id="3.30.360.10">
    <property type="entry name" value="Dihydrodipicolinate Reductase, domain 2"/>
    <property type="match status" value="1"/>
</dbReference>
<evidence type="ECO:0000259" key="1">
    <source>
        <dbReference type="Pfam" id="PF01408"/>
    </source>
</evidence>
<organism evidence="2 3">
    <name type="scientific">Durusdinium trenchii</name>
    <dbReference type="NCBI Taxonomy" id="1381693"/>
    <lineage>
        <taxon>Eukaryota</taxon>
        <taxon>Sar</taxon>
        <taxon>Alveolata</taxon>
        <taxon>Dinophyceae</taxon>
        <taxon>Suessiales</taxon>
        <taxon>Symbiodiniaceae</taxon>
        <taxon>Durusdinium</taxon>
    </lineage>
</organism>
<accession>A0ABP0I7J9</accession>
<evidence type="ECO:0000313" key="2">
    <source>
        <dbReference type="EMBL" id="CAK8997299.1"/>
    </source>
</evidence>
<dbReference type="SUPFAM" id="SSF51735">
    <property type="entry name" value="NAD(P)-binding Rossmann-fold domains"/>
    <property type="match status" value="1"/>
</dbReference>
<dbReference type="EMBL" id="CAXAMM010002750">
    <property type="protein sequence ID" value="CAK8997299.1"/>
    <property type="molecule type" value="Genomic_DNA"/>
</dbReference>
<dbReference type="InterPro" id="IPR000683">
    <property type="entry name" value="Gfo/Idh/MocA-like_OxRdtase_N"/>
</dbReference>
<proteinExistence type="predicted"/>
<sequence length="459" mass="50643">MLRLGIVDFDSSHSIEFTRRFNHVGVPPDQHVEGARVVAGWAGDSEMAPERIPGFTSAIRDCGVDVVDTLEDLAGEVDAILVLSLSGFAHLGRVEALIDYGLPLFVDKPFTCRADDAEAISELASSTNTLIWSSSGLRFADELVHLQDELKRVDPLHGLLSYGPAWRTEGNPGYFHYAIHPIEQTFACMGPDWDWVSATTSPEADIVTAGWRDGRMATVRLTRAGSTAYGLVAFAEDAVLPRFVSTRSVYRNLCREIVQAFESGDVRVYTVVSRVDQPGGSAKPVSHSLTLFHAGKVYDYVESLGEVVIFEPVHDRFIILGGNYTATEVTFTEINQILHSAETQSLKRVAELQGISDESEQRKAAAIRFQLAPEFEMSVGQSNELRLVGEFLEYAVTTADVERPQIAEQYLTYADWTARLNYVLHPQSLFPAARLELNNALRAQQRLPVTVELNLPAAG</sequence>
<dbReference type="InterPro" id="IPR036291">
    <property type="entry name" value="NAD(P)-bd_dom_sf"/>
</dbReference>
<dbReference type="Proteomes" id="UP001642464">
    <property type="component" value="Unassembled WGS sequence"/>
</dbReference>
<gene>
    <name evidence="2" type="ORF">SCF082_LOCUS5162</name>
</gene>
<keyword evidence="3" id="KW-1185">Reference proteome</keyword>
<evidence type="ECO:0000313" key="3">
    <source>
        <dbReference type="Proteomes" id="UP001642464"/>
    </source>
</evidence>
<dbReference type="Gene3D" id="3.40.50.720">
    <property type="entry name" value="NAD(P)-binding Rossmann-like Domain"/>
    <property type="match status" value="1"/>
</dbReference>